<feature type="binding site" evidence="6">
    <location>
        <position position="119"/>
    </location>
    <ligand>
        <name>Mg(2+)</name>
        <dbReference type="ChEBI" id="CHEBI:18420"/>
    </ligand>
</feature>
<name>A0A258HPR4_9CAUL</name>
<evidence type="ECO:0000256" key="3">
    <source>
        <dbReference type="ARBA" id="ARBA00022723"/>
    </source>
</evidence>
<dbReference type="InterPro" id="IPR022907">
    <property type="entry name" value="VapC_family"/>
</dbReference>
<feature type="binding site" evidence="6">
    <location>
        <position position="28"/>
    </location>
    <ligand>
        <name>Mg(2+)</name>
        <dbReference type="ChEBI" id="CHEBI:18420"/>
    </ligand>
</feature>
<dbReference type="Pfam" id="PF01850">
    <property type="entry name" value="PIN"/>
    <property type="match status" value="1"/>
</dbReference>
<proteinExistence type="inferred from homology"/>
<dbReference type="SUPFAM" id="SSF88723">
    <property type="entry name" value="PIN domain-like"/>
    <property type="match status" value="1"/>
</dbReference>
<gene>
    <name evidence="6" type="primary">vapC</name>
    <name evidence="8" type="ORF">B7Y86_00765</name>
</gene>
<dbReference type="Gene3D" id="3.40.50.1010">
    <property type="entry name" value="5'-nuclease"/>
    <property type="match status" value="1"/>
</dbReference>
<keyword evidence="2 6" id="KW-0540">Nuclease</keyword>
<comment type="caution">
    <text evidence="8">The sequence shown here is derived from an EMBL/GenBank/DDBJ whole genome shotgun (WGS) entry which is preliminary data.</text>
</comment>
<evidence type="ECO:0000256" key="2">
    <source>
        <dbReference type="ARBA" id="ARBA00022722"/>
    </source>
</evidence>
<dbReference type="CDD" id="cd09873">
    <property type="entry name" value="PIN_Pae0151-like"/>
    <property type="match status" value="1"/>
</dbReference>
<evidence type="ECO:0000256" key="4">
    <source>
        <dbReference type="ARBA" id="ARBA00022801"/>
    </source>
</evidence>
<dbReference type="EC" id="3.1.-.-" evidence="6"/>
<dbReference type="InterPro" id="IPR029060">
    <property type="entry name" value="PIN-like_dom_sf"/>
</dbReference>
<dbReference type="InterPro" id="IPR044153">
    <property type="entry name" value="PIN_Pae0151-like"/>
</dbReference>
<dbReference type="InterPro" id="IPR002716">
    <property type="entry name" value="PIN_dom"/>
</dbReference>
<organism evidence="8 9">
    <name type="scientific">Brevundimonas subvibrioides</name>
    <dbReference type="NCBI Taxonomy" id="74313"/>
    <lineage>
        <taxon>Bacteria</taxon>
        <taxon>Pseudomonadati</taxon>
        <taxon>Pseudomonadota</taxon>
        <taxon>Alphaproteobacteria</taxon>
        <taxon>Caulobacterales</taxon>
        <taxon>Caulobacteraceae</taxon>
        <taxon>Brevundimonas</taxon>
    </lineage>
</organism>
<dbReference type="GO" id="GO:0016787">
    <property type="term" value="F:hydrolase activity"/>
    <property type="evidence" value="ECO:0007669"/>
    <property type="project" value="UniProtKB-KW"/>
</dbReference>
<comment type="function">
    <text evidence="6">Toxic component of a toxin-antitoxin (TA) system. An RNase.</text>
</comment>
<reference evidence="8 9" key="1">
    <citation type="submission" date="2017-03" db="EMBL/GenBank/DDBJ databases">
        <title>Lifting the veil on microbial sulfur biogeochemistry in mining wastewaters.</title>
        <authorList>
            <person name="Kantor R.S."/>
            <person name="Colenbrander Nelson T."/>
            <person name="Marshall S."/>
            <person name="Bennett D."/>
            <person name="Apte S."/>
            <person name="Camacho D."/>
            <person name="Thomas B.C."/>
            <person name="Warren L.A."/>
            <person name="Banfield J.F."/>
        </authorList>
    </citation>
    <scope>NUCLEOTIDE SEQUENCE [LARGE SCALE GENOMIC DNA]</scope>
    <source>
        <strain evidence="8">32-68-21</strain>
    </source>
</reference>
<evidence type="ECO:0000256" key="1">
    <source>
        <dbReference type="ARBA" id="ARBA00022649"/>
    </source>
</evidence>
<dbReference type="GO" id="GO:0000287">
    <property type="term" value="F:magnesium ion binding"/>
    <property type="evidence" value="ECO:0007669"/>
    <property type="project" value="UniProtKB-UniRule"/>
</dbReference>
<evidence type="ECO:0000256" key="5">
    <source>
        <dbReference type="ARBA" id="ARBA00022842"/>
    </source>
</evidence>
<keyword evidence="1 6" id="KW-1277">Toxin-antitoxin system</keyword>
<keyword evidence="4 6" id="KW-0378">Hydrolase</keyword>
<evidence type="ECO:0000313" key="9">
    <source>
        <dbReference type="Proteomes" id="UP000216147"/>
    </source>
</evidence>
<keyword evidence="6" id="KW-0800">Toxin</keyword>
<feature type="domain" description="PIN" evidence="7">
    <location>
        <begin position="26"/>
        <end position="142"/>
    </location>
</feature>
<evidence type="ECO:0000313" key="8">
    <source>
        <dbReference type="EMBL" id="OYX58995.1"/>
    </source>
</evidence>
<dbReference type="GO" id="GO:0090729">
    <property type="term" value="F:toxin activity"/>
    <property type="evidence" value="ECO:0007669"/>
    <property type="project" value="UniProtKB-KW"/>
</dbReference>
<dbReference type="PANTHER" id="PTHR35901:SF1">
    <property type="entry name" value="EXONUCLEASE VAPC9"/>
    <property type="match status" value="1"/>
</dbReference>
<dbReference type="HAMAP" id="MF_00265">
    <property type="entry name" value="VapC_Nob1"/>
    <property type="match status" value="1"/>
</dbReference>
<evidence type="ECO:0000259" key="7">
    <source>
        <dbReference type="Pfam" id="PF01850"/>
    </source>
</evidence>
<dbReference type="GO" id="GO:0004540">
    <property type="term" value="F:RNA nuclease activity"/>
    <property type="evidence" value="ECO:0007669"/>
    <property type="project" value="InterPro"/>
</dbReference>
<keyword evidence="5 6" id="KW-0460">Magnesium</keyword>
<sequence>MPGANARLHTGFDGHHPCRPRPVSAVFDASVVVKWFVDDPLAAAASDIRRALRPAVAPDLMVIEVANTLRRYVVRGDLQAGAAEENVSVIKEVVELFDHAPLLDEAFSLACRFNHSMTDCLYAVLARRLNLPLVTADGKLARKLALLDGLDVRMIGS</sequence>
<accession>A0A258HPR4</accession>
<dbReference type="EMBL" id="NCEQ01000001">
    <property type="protein sequence ID" value="OYX58995.1"/>
    <property type="molecule type" value="Genomic_DNA"/>
</dbReference>
<dbReference type="AlphaFoldDB" id="A0A258HPR4"/>
<dbReference type="Proteomes" id="UP000216147">
    <property type="component" value="Unassembled WGS sequence"/>
</dbReference>
<comment type="similarity">
    <text evidence="6">Belongs to the PINc/VapC protein family.</text>
</comment>
<keyword evidence="3 6" id="KW-0479">Metal-binding</keyword>
<protein>
    <recommendedName>
        <fullName evidence="6">Ribonuclease VapC</fullName>
        <shortName evidence="6">RNase VapC</shortName>
        <ecNumber evidence="6">3.1.-.-</ecNumber>
    </recommendedName>
    <alternativeName>
        <fullName evidence="6">Toxin VapC</fullName>
    </alternativeName>
</protein>
<comment type="cofactor">
    <cofactor evidence="6">
        <name>Mg(2+)</name>
        <dbReference type="ChEBI" id="CHEBI:18420"/>
    </cofactor>
</comment>
<dbReference type="PANTHER" id="PTHR35901">
    <property type="entry name" value="RIBONUCLEASE VAPC3"/>
    <property type="match status" value="1"/>
</dbReference>
<dbReference type="InterPro" id="IPR051619">
    <property type="entry name" value="TypeII_TA_RNase_PINc/VapC"/>
</dbReference>
<evidence type="ECO:0000256" key="6">
    <source>
        <dbReference type="HAMAP-Rule" id="MF_00265"/>
    </source>
</evidence>